<dbReference type="Proteomes" id="UP001378592">
    <property type="component" value="Unassembled WGS sequence"/>
</dbReference>
<accession>A0AAN9Z418</accession>
<keyword evidence="3 6" id="KW-0812">Transmembrane</keyword>
<dbReference type="Pfam" id="PF14778">
    <property type="entry name" value="ODR4-like"/>
    <property type="match status" value="1"/>
</dbReference>
<sequence length="460" mass="51108">MVRVVVAEESILPYLKGLQCGENYEIGLIIGQNTGQRDYVIHLARTPLAAPITSEESSENKPINRYAIIKALKDIDEAGIAEHAKHVTRMLPGGMFVLGIFVLGPGDIFADSSSVSKLRSVLLRIKKVLLSNKFLHGDSPCAEKLVLHLCSTTQRYVCKMLNPDNSIGTPLPVDWKFQTHPTKWHQLDCQYELDHIFPVITDKIAQPLRKNLQEILAAMDEQVQTAVCVLDGEMRDSTETIESMGKKRKGKNSKTAIEEAKVVNASLYIPCDIHVGKEQDLQIIDCCSEMKFLGVLASRVFLHQKATVEEAVQALKGDVIRSLASRLEMHWDSLIEEEHGSPEEHVTLHEPPRRVLVPLPHCRVTLSDYLFPGEGASEALISLEELLDLQVKESDVQKELELQADPMEYCTSEIQVEGETSEDLLPVAMNSSTFLIIGLSVGLAILAISIAVQFSGWTNR</sequence>
<comment type="similarity">
    <text evidence="2">Belongs to the ODR-4 family.</text>
</comment>
<keyword evidence="5 6" id="KW-0472">Membrane</keyword>
<comment type="caution">
    <text evidence="7">The sequence shown here is derived from an EMBL/GenBank/DDBJ whole genome shotgun (WGS) entry which is preliminary data.</text>
</comment>
<feature type="transmembrane region" description="Helical" evidence="6">
    <location>
        <begin position="434"/>
        <end position="454"/>
    </location>
</feature>
<organism evidence="7 8">
    <name type="scientific">Gryllus longicercus</name>
    <dbReference type="NCBI Taxonomy" id="2509291"/>
    <lineage>
        <taxon>Eukaryota</taxon>
        <taxon>Metazoa</taxon>
        <taxon>Ecdysozoa</taxon>
        <taxon>Arthropoda</taxon>
        <taxon>Hexapoda</taxon>
        <taxon>Insecta</taxon>
        <taxon>Pterygota</taxon>
        <taxon>Neoptera</taxon>
        <taxon>Polyneoptera</taxon>
        <taxon>Orthoptera</taxon>
        <taxon>Ensifera</taxon>
        <taxon>Gryllidea</taxon>
        <taxon>Grylloidea</taxon>
        <taxon>Gryllidae</taxon>
        <taxon>Gryllinae</taxon>
        <taxon>Gryllus</taxon>
    </lineage>
</organism>
<keyword evidence="4 6" id="KW-1133">Transmembrane helix</keyword>
<name>A0AAN9Z418_9ORTH</name>
<evidence type="ECO:0000256" key="2">
    <source>
        <dbReference type="ARBA" id="ARBA00010131"/>
    </source>
</evidence>
<dbReference type="EMBL" id="JAZDUA010000342">
    <property type="protein sequence ID" value="KAK7794229.1"/>
    <property type="molecule type" value="Genomic_DNA"/>
</dbReference>
<gene>
    <name evidence="7" type="ORF">R5R35_012549</name>
</gene>
<evidence type="ECO:0008006" key="9">
    <source>
        <dbReference type="Google" id="ProtNLM"/>
    </source>
</evidence>
<dbReference type="AlphaFoldDB" id="A0AAN9Z418"/>
<keyword evidence="8" id="KW-1185">Reference proteome</keyword>
<evidence type="ECO:0000256" key="6">
    <source>
        <dbReference type="SAM" id="Phobius"/>
    </source>
</evidence>
<evidence type="ECO:0000313" key="7">
    <source>
        <dbReference type="EMBL" id="KAK7794229.1"/>
    </source>
</evidence>
<evidence type="ECO:0000256" key="1">
    <source>
        <dbReference type="ARBA" id="ARBA00004370"/>
    </source>
</evidence>
<dbReference type="InterPro" id="IPR029454">
    <property type="entry name" value="ODR-4-like"/>
</dbReference>
<protein>
    <recommendedName>
        <fullName evidence="9">Protein odr-4 homolog</fullName>
    </recommendedName>
</protein>
<evidence type="ECO:0000256" key="3">
    <source>
        <dbReference type="ARBA" id="ARBA00022692"/>
    </source>
</evidence>
<proteinExistence type="inferred from homology"/>
<dbReference type="PANTHER" id="PTHR33966">
    <property type="entry name" value="PROTEIN ODR-4 HOMOLOG"/>
    <property type="match status" value="1"/>
</dbReference>
<comment type="subcellular location">
    <subcellularLocation>
        <location evidence="1">Membrane</location>
    </subcellularLocation>
</comment>
<evidence type="ECO:0000256" key="5">
    <source>
        <dbReference type="ARBA" id="ARBA00023136"/>
    </source>
</evidence>
<dbReference type="GO" id="GO:0008104">
    <property type="term" value="P:intracellular protein localization"/>
    <property type="evidence" value="ECO:0007669"/>
    <property type="project" value="TreeGrafter"/>
</dbReference>
<dbReference type="GO" id="GO:0016020">
    <property type="term" value="C:membrane"/>
    <property type="evidence" value="ECO:0007669"/>
    <property type="project" value="UniProtKB-SubCell"/>
</dbReference>
<dbReference type="GO" id="GO:0012505">
    <property type="term" value="C:endomembrane system"/>
    <property type="evidence" value="ECO:0007669"/>
    <property type="project" value="TreeGrafter"/>
</dbReference>
<dbReference type="PANTHER" id="PTHR33966:SF1">
    <property type="entry name" value="PROTEIN ODR-4 HOMOLOG"/>
    <property type="match status" value="1"/>
</dbReference>
<evidence type="ECO:0000313" key="8">
    <source>
        <dbReference type="Proteomes" id="UP001378592"/>
    </source>
</evidence>
<evidence type="ECO:0000256" key="4">
    <source>
        <dbReference type="ARBA" id="ARBA00022989"/>
    </source>
</evidence>
<reference evidence="7 8" key="1">
    <citation type="submission" date="2024-03" db="EMBL/GenBank/DDBJ databases">
        <title>The genome assembly and annotation of the cricket Gryllus longicercus Weissman &amp; Gray.</title>
        <authorList>
            <person name="Szrajer S."/>
            <person name="Gray D."/>
            <person name="Ylla G."/>
        </authorList>
    </citation>
    <scope>NUCLEOTIDE SEQUENCE [LARGE SCALE GENOMIC DNA]</scope>
    <source>
        <strain evidence="7">DAG 2021-001</strain>
        <tissue evidence="7">Whole body minus gut</tissue>
    </source>
</reference>